<dbReference type="Proteomes" id="UP000547674">
    <property type="component" value="Unassembled WGS sequence"/>
</dbReference>
<feature type="non-terminal residue" evidence="2">
    <location>
        <position position="327"/>
    </location>
</feature>
<keyword evidence="1" id="KW-0732">Signal</keyword>
<evidence type="ECO:0008006" key="4">
    <source>
        <dbReference type="Google" id="ProtNLM"/>
    </source>
</evidence>
<proteinExistence type="predicted"/>
<dbReference type="EMBL" id="JABDJR010000657">
    <property type="protein sequence ID" value="NNF08340.1"/>
    <property type="molecule type" value="Genomic_DNA"/>
</dbReference>
<gene>
    <name evidence="2" type="ORF">HKN21_16385</name>
</gene>
<dbReference type="InterPro" id="IPR015943">
    <property type="entry name" value="WD40/YVTN_repeat-like_dom_sf"/>
</dbReference>
<dbReference type="PANTHER" id="PTHR47199">
    <property type="entry name" value="PHOTOSYSTEM II STABILITY/ASSEMBLY FACTOR HCF136, CHLOROPLASTIC"/>
    <property type="match status" value="1"/>
</dbReference>
<feature type="signal peptide" evidence="1">
    <location>
        <begin position="1"/>
        <end position="17"/>
    </location>
</feature>
<dbReference type="SUPFAM" id="SSF110296">
    <property type="entry name" value="Oligoxyloglucan reducing end-specific cellobiohydrolase"/>
    <property type="match status" value="1"/>
</dbReference>
<evidence type="ECO:0000256" key="1">
    <source>
        <dbReference type="SAM" id="SignalP"/>
    </source>
</evidence>
<dbReference type="PROSITE" id="PS51257">
    <property type="entry name" value="PROKAR_LIPOPROTEIN"/>
    <property type="match status" value="1"/>
</dbReference>
<dbReference type="AlphaFoldDB" id="A0A7Y2EE68"/>
<comment type="caution">
    <text evidence="2">The sequence shown here is derived from an EMBL/GenBank/DDBJ whole genome shotgun (WGS) entry which is preliminary data.</text>
</comment>
<reference evidence="2 3" key="1">
    <citation type="submission" date="2020-03" db="EMBL/GenBank/DDBJ databases">
        <title>Metabolic flexibility allows generalist bacteria to become dominant in a frequently disturbed ecosystem.</title>
        <authorList>
            <person name="Chen Y.-J."/>
            <person name="Leung P.M."/>
            <person name="Bay S.K."/>
            <person name="Hugenholtz P."/>
            <person name="Kessler A.J."/>
            <person name="Shelley G."/>
            <person name="Waite D.W."/>
            <person name="Cook P.L."/>
            <person name="Greening C."/>
        </authorList>
    </citation>
    <scope>NUCLEOTIDE SEQUENCE [LARGE SCALE GENOMIC DNA]</scope>
    <source>
        <strain evidence="2">SS_bin_28</strain>
    </source>
</reference>
<evidence type="ECO:0000313" key="3">
    <source>
        <dbReference type="Proteomes" id="UP000547674"/>
    </source>
</evidence>
<organism evidence="2 3">
    <name type="scientific">Eiseniibacteriota bacterium</name>
    <dbReference type="NCBI Taxonomy" id="2212470"/>
    <lineage>
        <taxon>Bacteria</taxon>
        <taxon>Candidatus Eiseniibacteriota</taxon>
    </lineage>
</organism>
<evidence type="ECO:0000313" key="2">
    <source>
        <dbReference type="EMBL" id="NNF08340.1"/>
    </source>
</evidence>
<feature type="chain" id="PRO_5030848774" description="Oxidoreductase" evidence="1">
    <location>
        <begin position="18"/>
        <end position="327"/>
    </location>
</feature>
<dbReference type="PANTHER" id="PTHR47199:SF2">
    <property type="entry name" value="PHOTOSYSTEM II STABILITY_ASSEMBLY FACTOR HCF136, CHLOROPLASTIC"/>
    <property type="match status" value="1"/>
</dbReference>
<sequence length="327" mass="35001">MRLYVAIVFCLVFVACAGTNSAGSESAARDNQPIVITPVKSGASVNFRGISMLDQATVWLGGAEGTVLRTQDGGVSWESFSVPDSDTLDFRDVYAGDERKIVLMSAGPGSASRIYQTVNGGETWTTAKTNGYSKAFYNAIDFWDYLHGVMISDPIDDKPYVMRTKNGGLYWERLGEITLPKMMEGEYGFAASGTCIKTVAPSSIYVVTGGSHARVFLSRDFGFSWNVVDTPMASGTPSSGIFSIAFRDPQNGVAVGGDYENPEMDEGTIIVTRNGGVTWTRVASGMGFGHKSCVLHLVGEASLALGRTGGIYSPDKGEPWHTVTTDP</sequence>
<name>A0A7Y2EE68_UNCEI</name>
<accession>A0A7Y2EE68</accession>
<dbReference type="Gene3D" id="2.130.10.10">
    <property type="entry name" value="YVTN repeat-like/Quinoprotein amine dehydrogenase"/>
    <property type="match status" value="2"/>
</dbReference>
<protein>
    <recommendedName>
        <fullName evidence="4">Oxidoreductase</fullName>
    </recommendedName>
</protein>